<protein>
    <submittedName>
        <fullName evidence="1">Uncharacterized protein</fullName>
    </submittedName>
</protein>
<comment type="caution">
    <text evidence="1">The sequence shown here is derived from an EMBL/GenBank/DDBJ whole genome shotgun (WGS) entry which is preliminary data.</text>
</comment>
<name>A0A0F9MYD2_9ZZZZ</name>
<dbReference type="AlphaFoldDB" id="A0A0F9MYD2"/>
<dbReference type="EMBL" id="LAZR01007990">
    <property type="protein sequence ID" value="KKM81635.1"/>
    <property type="molecule type" value="Genomic_DNA"/>
</dbReference>
<accession>A0A0F9MYD2</accession>
<reference evidence="1" key="1">
    <citation type="journal article" date="2015" name="Nature">
        <title>Complex archaea that bridge the gap between prokaryotes and eukaryotes.</title>
        <authorList>
            <person name="Spang A."/>
            <person name="Saw J.H."/>
            <person name="Jorgensen S.L."/>
            <person name="Zaremba-Niedzwiedzka K."/>
            <person name="Martijn J."/>
            <person name="Lind A.E."/>
            <person name="van Eijk R."/>
            <person name="Schleper C."/>
            <person name="Guy L."/>
            <person name="Ettema T.J."/>
        </authorList>
    </citation>
    <scope>NUCLEOTIDE SEQUENCE</scope>
</reference>
<evidence type="ECO:0000313" key="1">
    <source>
        <dbReference type="EMBL" id="KKM81635.1"/>
    </source>
</evidence>
<proteinExistence type="predicted"/>
<sequence length="72" mass="8314">MAYVIKDLNTNEYYRQRLGPNGWYSSDINASRLYGKENQAQKTIDDNDHHVSYPGNRNSIVVEVTLKEVINP</sequence>
<gene>
    <name evidence="1" type="ORF">LCGC14_1327870</name>
</gene>
<organism evidence="1">
    <name type="scientific">marine sediment metagenome</name>
    <dbReference type="NCBI Taxonomy" id="412755"/>
    <lineage>
        <taxon>unclassified sequences</taxon>
        <taxon>metagenomes</taxon>
        <taxon>ecological metagenomes</taxon>
    </lineage>
</organism>